<comment type="caution">
    <text evidence="2">The sequence shown here is derived from an EMBL/GenBank/DDBJ whole genome shotgun (WGS) entry which is preliminary data.</text>
</comment>
<dbReference type="GO" id="GO:0005615">
    <property type="term" value="C:extracellular space"/>
    <property type="evidence" value="ECO:0007669"/>
    <property type="project" value="TreeGrafter"/>
</dbReference>
<dbReference type="PANTHER" id="PTHR24373">
    <property type="entry name" value="SLIT RELATED LEUCINE-RICH REPEAT NEURONAL PROTEIN"/>
    <property type="match status" value="1"/>
</dbReference>
<dbReference type="PANTHER" id="PTHR24373:SF383">
    <property type="entry name" value="LEUCINE-RICH REPEAT-CONTAINING PROTEIN 15-LIKE"/>
    <property type="match status" value="1"/>
</dbReference>
<keyword evidence="1" id="KW-0732">Signal</keyword>
<proteinExistence type="predicted"/>
<dbReference type="InterPro" id="IPR032675">
    <property type="entry name" value="LRR_dom_sf"/>
</dbReference>
<accession>A0A8S3SL16</accession>
<organism evidence="2 3">
    <name type="scientific">Mytilus edulis</name>
    <name type="common">Blue mussel</name>
    <dbReference type="NCBI Taxonomy" id="6550"/>
    <lineage>
        <taxon>Eukaryota</taxon>
        <taxon>Metazoa</taxon>
        <taxon>Spiralia</taxon>
        <taxon>Lophotrochozoa</taxon>
        <taxon>Mollusca</taxon>
        <taxon>Bivalvia</taxon>
        <taxon>Autobranchia</taxon>
        <taxon>Pteriomorphia</taxon>
        <taxon>Mytilida</taxon>
        <taxon>Mytiloidea</taxon>
        <taxon>Mytilidae</taxon>
        <taxon>Mytilinae</taxon>
        <taxon>Mytilus</taxon>
    </lineage>
</organism>
<dbReference type="GO" id="GO:0031012">
    <property type="term" value="C:extracellular matrix"/>
    <property type="evidence" value="ECO:0007669"/>
    <property type="project" value="TreeGrafter"/>
</dbReference>
<dbReference type="Pfam" id="PF13306">
    <property type="entry name" value="LRR_5"/>
    <property type="match status" value="1"/>
</dbReference>
<dbReference type="Proteomes" id="UP000683360">
    <property type="component" value="Unassembled WGS sequence"/>
</dbReference>
<sequence>MCVSSYVLPNHCDITLTKKDIRCNCSSMSLTHTPTDCPSNTTNLYLSSNNLDIISRKAFTKYAELRYLDISECHITTIDQSAFDNLSHLKELSLFDNPMETFRRNIFSPLDDLEVLHISHDLLSTYPKESWSDFHNITKVFSYGGPSNRSFADIFSVMKNLKYLHSHIQIHVLRNCMFHAFAKTPLKYLEINGTIMTIEQDTFSPLAFLSSLVIPNARFLKLSNTLPALHVFKNRQMDELTLNNNFTVNSL</sequence>
<keyword evidence="3" id="KW-1185">Reference proteome</keyword>
<dbReference type="InterPro" id="IPR001611">
    <property type="entry name" value="Leu-rich_rpt"/>
</dbReference>
<dbReference type="Pfam" id="PF13855">
    <property type="entry name" value="LRR_8"/>
    <property type="match status" value="1"/>
</dbReference>
<dbReference type="EMBL" id="CAJPWZ010001627">
    <property type="protein sequence ID" value="CAG2219314.1"/>
    <property type="molecule type" value="Genomic_DNA"/>
</dbReference>
<reference evidence="2" key="1">
    <citation type="submission" date="2021-03" db="EMBL/GenBank/DDBJ databases">
        <authorList>
            <person name="Bekaert M."/>
        </authorList>
    </citation>
    <scope>NUCLEOTIDE SEQUENCE</scope>
</reference>
<evidence type="ECO:0000313" key="3">
    <source>
        <dbReference type="Proteomes" id="UP000683360"/>
    </source>
</evidence>
<name>A0A8S3SL16_MYTED</name>
<evidence type="ECO:0000256" key="1">
    <source>
        <dbReference type="ARBA" id="ARBA00022729"/>
    </source>
</evidence>
<dbReference type="AlphaFoldDB" id="A0A8S3SL16"/>
<dbReference type="SUPFAM" id="SSF52058">
    <property type="entry name" value="L domain-like"/>
    <property type="match status" value="1"/>
</dbReference>
<dbReference type="InterPro" id="IPR026906">
    <property type="entry name" value="LRR_5"/>
</dbReference>
<dbReference type="InterPro" id="IPR050328">
    <property type="entry name" value="Dev_Immune_Receptor"/>
</dbReference>
<protein>
    <submittedName>
        <fullName evidence="2">AMIGO</fullName>
    </submittedName>
</protein>
<gene>
    <name evidence="2" type="ORF">MEDL_32857</name>
</gene>
<dbReference type="OrthoDB" id="6130270at2759"/>
<dbReference type="Gene3D" id="3.80.10.10">
    <property type="entry name" value="Ribonuclease Inhibitor"/>
    <property type="match status" value="1"/>
</dbReference>
<evidence type="ECO:0000313" key="2">
    <source>
        <dbReference type="EMBL" id="CAG2219314.1"/>
    </source>
</evidence>